<dbReference type="Gene3D" id="3.60.15.10">
    <property type="entry name" value="Ribonuclease Z/Hydroxyacylglutathione hydrolase-like"/>
    <property type="match status" value="1"/>
</dbReference>
<dbReference type="EMBL" id="VIGC01000015">
    <property type="protein sequence ID" value="TQE95256.1"/>
    <property type="molecule type" value="Genomic_DNA"/>
</dbReference>
<name>A0A540VES1_9CHLR</name>
<protein>
    <submittedName>
        <fullName evidence="2">MBL fold metallo-hydrolase</fullName>
    </submittedName>
</protein>
<accession>A0A540VES1</accession>
<reference evidence="2 3" key="1">
    <citation type="submission" date="2019-06" db="EMBL/GenBank/DDBJ databases">
        <title>Genome sequence of Litorilinea aerophila BAA-2444.</title>
        <authorList>
            <person name="Maclea K.S."/>
            <person name="Maurais E.G."/>
            <person name="Iannazzi L.C."/>
        </authorList>
    </citation>
    <scope>NUCLEOTIDE SEQUENCE [LARGE SCALE GENOMIC DNA]</scope>
    <source>
        <strain evidence="2 3">ATCC BAA-2444</strain>
    </source>
</reference>
<dbReference type="Pfam" id="PF00753">
    <property type="entry name" value="Lactamase_B"/>
    <property type="match status" value="1"/>
</dbReference>
<dbReference type="InterPro" id="IPR001279">
    <property type="entry name" value="Metallo-B-lactamas"/>
</dbReference>
<proteinExistence type="predicted"/>
<keyword evidence="3" id="KW-1185">Reference proteome</keyword>
<organism evidence="2 3">
    <name type="scientific">Litorilinea aerophila</name>
    <dbReference type="NCBI Taxonomy" id="1204385"/>
    <lineage>
        <taxon>Bacteria</taxon>
        <taxon>Bacillati</taxon>
        <taxon>Chloroflexota</taxon>
        <taxon>Caldilineae</taxon>
        <taxon>Caldilineales</taxon>
        <taxon>Caldilineaceae</taxon>
        <taxon>Litorilinea</taxon>
    </lineage>
</organism>
<evidence type="ECO:0000313" key="3">
    <source>
        <dbReference type="Proteomes" id="UP000317371"/>
    </source>
</evidence>
<dbReference type="AlphaFoldDB" id="A0A540VES1"/>
<dbReference type="PANTHER" id="PTHR42951">
    <property type="entry name" value="METALLO-BETA-LACTAMASE DOMAIN-CONTAINING"/>
    <property type="match status" value="1"/>
</dbReference>
<dbReference type="GO" id="GO:0016787">
    <property type="term" value="F:hydrolase activity"/>
    <property type="evidence" value="ECO:0007669"/>
    <property type="project" value="UniProtKB-KW"/>
</dbReference>
<gene>
    <name evidence="2" type="ORF">FKZ61_12815</name>
</gene>
<comment type="caution">
    <text evidence="2">The sequence shown here is derived from an EMBL/GenBank/DDBJ whole genome shotgun (WGS) entry which is preliminary data.</text>
</comment>
<dbReference type="SMART" id="SM00849">
    <property type="entry name" value="Lactamase_B"/>
    <property type="match status" value="1"/>
</dbReference>
<dbReference type="Proteomes" id="UP000317371">
    <property type="component" value="Unassembled WGS sequence"/>
</dbReference>
<dbReference type="SUPFAM" id="SSF56281">
    <property type="entry name" value="Metallo-hydrolase/oxidoreductase"/>
    <property type="match status" value="1"/>
</dbReference>
<feature type="domain" description="Metallo-beta-lactamase" evidence="1">
    <location>
        <begin position="39"/>
        <end position="219"/>
    </location>
</feature>
<dbReference type="CDD" id="cd16282">
    <property type="entry name" value="metallo-hydrolase-like_MBL-fold"/>
    <property type="match status" value="1"/>
</dbReference>
<dbReference type="OrthoDB" id="420651at2"/>
<dbReference type="InterPro" id="IPR036866">
    <property type="entry name" value="RibonucZ/Hydroxyglut_hydro"/>
</dbReference>
<dbReference type="PANTHER" id="PTHR42951:SF4">
    <property type="entry name" value="ACYL-COENZYME A THIOESTERASE MBLAC2"/>
    <property type="match status" value="1"/>
</dbReference>
<dbReference type="InParanoid" id="A0A540VES1"/>
<keyword evidence="2" id="KW-0378">Hydrolase</keyword>
<sequence length="309" mass="34894">MQLPNRCQKIGGKEEKAVSIIRTRVADDTWVFTSELYLEVNAGLVVTPEGGILIDTLPFPSETRQIIEFAERICPAGIKYVINTVSHADHVYGSYLFPEAELIAHERCREMLIQYAYQALEEAKEHTPELREVELRLPKVVFNEGMLIRLGGKTVHIFNTPGPSPEVCAVHVREDKVLFASDLMMPVPLIASPFSDIEQYKRSLANLHDYNLESIVQGHGDILLRGEVTSSINASIKYLNDIQRVVDELMASGATKHDLLQHDIEQFGRSRIPLGGIVQQFHASNLLFLWEKARQRQRASRQAMRPGLN</sequence>
<evidence type="ECO:0000259" key="1">
    <source>
        <dbReference type="SMART" id="SM00849"/>
    </source>
</evidence>
<evidence type="ECO:0000313" key="2">
    <source>
        <dbReference type="EMBL" id="TQE95256.1"/>
    </source>
</evidence>
<dbReference type="InterPro" id="IPR050855">
    <property type="entry name" value="NDM-1-like"/>
</dbReference>